<keyword evidence="3 6" id="KW-0808">Transferase</keyword>
<dbReference type="PANTHER" id="PTHR22807">
    <property type="entry name" value="NOP2 YEAST -RELATED NOL1/NOP2/FMU SUN DOMAIN-CONTAINING"/>
    <property type="match status" value="1"/>
</dbReference>
<dbReference type="STRING" id="1758178.GCA_001550095_00326"/>
<evidence type="ECO:0000313" key="8">
    <source>
        <dbReference type="EMBL" id="ATG48175.1"/>
    </source>
</evidence>
<sequence>MKTRSTDVAGLAARRAALALLDAVLVEKRLLSEVLLQRTKDLSPEDRARSQRLVTEALRVIDRCDRMLGPHLAKRPAPHVMDALRLGVFEICAMGEAAHGVVNAYVTLMQERPKSSHFKGLVNAVLRKIDGEKAKWDALPAPMLPKWLRKPLVADFGKAAVSATEAAQAKGAPLDLTVKQDPEAWAEKLGGEVLPTGSVRLSGAVQVTKLDGFETGDWWVQDAAASLPARILAPEKGARILDMCAAPGGKTMQLAAMGAEVTALDISESRMARVQENLARCGLSAEIAIGDALEYEGADFDAILLDAPCTATGTIRRHPDLPHVKDGSDFPGLFELQEHLIDRALGMLKPGGKLVYCTCSLLIDEGEEQVRDAMERHPDLTVDLDALKIPGIDPEWIGAEGLRTRPDYWADRGGMDGFFITVLRRG</sequence>
<evidence type="ECO:0000313" key="9">
    <source>
        <dbReference type="Proteomes" id="UP000217935"/>
    </source>
</evidence>
<keyword evidence="4 6" id="KW-0949">S-adenosyl-L-methionine</keyword>
<evidence type="ECO:0000256" key="1">
    <source>
        <dbReference type="ARBA" id="ARBA00007494"/>
    </source>
</evidence>
<comment type="caution">
    <text evidence="6">Lacks conserved residue(s) required for the propagation of feature annotation.</text>
</comment>
<dbReference type="InterPro" id="IPR035926">
    <property type="entry name" value="NusB-like_sf"/>
</dbReference>
<keyword evidence="9" id="KW-1185">Reference proteome</keyword>
<dbReference type="SUPFAM" id="SSF53335">
    <property type="entry name" value="S-adenosyl-L-methionine-dependent methyltransferases"/>
    <property type="match status" value="1"/>
</dbReference>
<dbReference type="PANTHER" id="PTHR22807:SF61">
    <property type="entry name" value="NOL1_NOP2_SUN FAMILY PROTEIN _ ANTITERMINATION NUSB DOMAIN-CONTAINING PROTEIN"/>
    <property type="match status" value="1"/>
</dbReference>
<proteinExistence type="inferred from homology"/>
<gene>
    <name evidence="8" type="ORF">CEW89_11730</name>
</gene>
<feature type="binding site" evidence="6">
    <location>
        <position position="306"/>
    </location>
    <ligand>
        <name>S-adenosyl-L-methionine</name>
        <dbReference type="ChEBI" id="CHEBI:59789"/>
    </ligand>
</feature>
<dbReference type="InterPro" id="IPR018314">
    <property type="entry name" value="RsmB/NOL1/NOP2-like_CS"/>
</dbReference>
<dbReference type="Pfam" id="PF01029">
    <property type="entry name" value="NusB"/>
    <property type="match status" value="1"/>
</dbReference>
<dbReference type="KEGG" id="ceh:CEW89_11730"/>
<evidence type="ECO:0000256" key="3">
    <source>
        <dbReference type="ARBA" id="ARBA00022679"/>
    </source>
</evidence>
<dbReference type="Proteomes" id="UP000217935">
    <property type="component" value="Chromosome"/>
</dbReference>
<dbReference type="GO" id="GO:0001510">
    <property type="term" value="P:RNA methylation"/>
    <property type="evidence" value="ECO:0007669"/>
    <property type="project" value="InterPro"/>
</dbReference>
<dbReference type="OrthoDB" id="9810297at2"/>
<dbReference type="PRINTS" id="PR02008">
    <property type="entry name" value="RCMTFAMILY"/>
</dbReference>
<name>A0A291GDA0_9RHOB</name>
<dbReference type="EMBL" id="CP022196">
    <property type="protein sequence ID" value="ATG48175.1"/>
    <property type="molecule type" value="Genomic_DNA"/>
</dbReference>
<reference evidence="8 9" key="1">
    <citation type="submission" date="2017-06" db="EMBL/GenBank/DDBJ databases">
        <title>Celeribacter sp. TSPH2 complete genome sequence.</title>
        <authorList>
            <person name="Woo J.-H."/>
            <person name="Kim H.-S."/>
        </authorList>
    </citation>
    <scope>NUCLEOTIDE SEQUENCE [LARGE SCALE GENOMIC DNA]</scope>
    <source>
        <strain evidence="8 9">TSPH2</strain>
    </source>
</reference>
<evidence type="ECO:0000256" key="4">
    <source>
        <dbReference type="ARBA" id="ARBA00022691"/>
    </source>
</evidence>
<comment type="similarity">
    <text evidence="1 6">Belongs to the class I-like SAM-binding methyltransferase superfamily. RsmB/NOP family.</text>
</comment>
<evidence type="ECO:0000259" key="7">
    <source>
        <dbReference type="PROSITE" id="PS51686"/>
    </source>
</evidence>
<feature type="active site" description="Nucleophile" evidence="6">
    <location>
        <position position="359"/>
    </location>
</feature>
<dbReference type="Pfam" id="PF01189">
    <property type="entry name" value="Methyltr_RsmB-F"/>
    <property type="match status" value="1"/>
</dbReference>
<evidence type="ECO:0000256" key="6">
    <source>
        <dbReference type="PROSITE-ProRule" id="PRU01023"/>
    </source>
</evidence>
<dbReference type="GO" id="GO:0008173">
    <property type="term" value="F:RNA methyltransferase activity"/>
    <property type="evidence" value="ECO:0007669"/>
    <property type="project" value="InterPro"/>
</dbReference>
<protein>
    <submittedName>
        <fullName evidence="8">16S rRNA methyltransferase</fullName>
    </submittedName>
</protein>
<dbReference type="InterPro" id="IPR006027">
    <property type="entry name" value="NusB_RsmB_TIM44"/>
</dbReference>
<evidence type="ECO:0000256" key="2">
    <source>
        <dbReference type="ARBA" id="ARBA00022603"/>
    </source>
</evidence>
<dbReference type="PROSITE" id="PS51686">
    <property type="entry name" value="SAM_MT_RSMB_NOP"/>
    <property type="match status" value="1"/>
</dbReference>
<dbReference type="GO" id="GO:0003723">
    <property type="term" value="F:RNA binding"/>
    <property type="evidence" value="ECO:0007669"/>
    <property type="project" value="UniProtKB-UniRule"/>
</dbReference>
<dbReference type="InterPro" id="IPR029063">
    <property type="entry name" value="SAM-dependent_MTases_sf"/>
</dbReference>
<evidence type="ECO:0000256" key="5">
    <source>
        <dbReference type="ARBA" id="ARBA00022884"/>
    </source>
</evidence>
<feature type="binding site" evidence="6">
    <location>
        <position position="265"/>
    </location>
    <ligand>
        <name>S-adenosyl-L-methionine</name>
        <dbReference type="ChEBI" id="CHEBI:59789"/>
    </ligand>
</feature>
<dbReference type="CDD" id="cd02440">
    <property type="entry name" value="AdoMet_MTases"/>
    <property type="match status" value="1"/>
</dbReference>
<keyword evidence="5 6" id="KW-0694">RNA-binding</keyword>
<dbReference type="RefSeq" id="WP_096806020.1">
    <property type="nucleotide sequence ID" value="NZ_CP022196.1"/>
</dbReference>
<dbReference type="InterPro" id="IPR001678">
    <property type="entry name" value="MeTrfase_RsmB-F_NOP2_dom"/>
</dbReference>
<feature type="binding site" evidence="6">
    <location>
        <begin position="244"/>
        <end position="250"/>
    </location>
    <ligand>
        <name>S-adenosyl-L-methionine</name>
        <dbReference type="ChEBI" id="CHEBI:59789"/>
    </ligand>
</feature>
<organism evidence="8 9">
    <name type="scientific">Celeribacter ethanolicus</name>
    <dbReference type="NCBI Taxonomy" id="1758178"/>
    <lineage>
        <taxon>Bacteria</taxon>
        <taxon>Pseudomonadati</taxon>
        <taxon>Pseudomonadota</taxon>
        <taxon>Alphaproteobacteria</taxon>
        <taxon>Rhodobacterales</taxon>
        <taxon>Roseobacteraceae</taxon>
        <taxon>Celeribacter</taxon>
    </lineage>
</organism>
<accession>A0A291GDA0</accession>
<dbReference type="InterPro" id="IPR023267">
    <property type="entry name" value="RCMT"/>
</dbReference>
<dbReference type="SUPFAM" id="SSF48013">
    <property type="entry name" value="NusB-like"/>
    <property type="match status" value="1"/>
</dbReference>
<dbReference type="Gene3D" id="3.40.50.150">
    <property type="entry name" value="Vaccinia Virus protein VP39"/>
    <property type="match status" value="1"/>
</dbReference>
<keyword evidence="2 6" id="KW-0489">Methyltransferase</keyword>
<dbReference type="Gene3D" id="1.10.940.10">
    <property type="entry name" value="NusB-like"/>
    <property type="match status" value="1"/>
</dbReference>
<dbReference type="PROSITE" id="PS01153">
    <property type="entry name" value="NOL1_NOP2_SUN"/>
    <property type="match status" value="1"/>
</dbReference>
<feature type="domain" description="SAM-dependent MTase RsmB/NOP-type" evidence="7">
    <location>
        <begin position="142"/>
        <end position="426"/>
    </location>
</feature>
<dbReference type="GO" id="GO:0006355">
    <property type="term" value="P:regulation of DNA-templated transcription"/>
    <property type="evidence" value="ECO:0007669"/>
    <property type="project" value="InterPro"/>
</dbReference>
<dbReference type="AlphaFoldDB" id="A0A291GDA0"/>
<dbReference type="InterPro" id="IPR049560">
    <property type="entry name" value="MeTrfase_RsmB-F_NOP2_cat"/>
</dbReference>